<feature type="signal peptide" evidence="1">
    <location>
        <begin position="1"/>
        <end position="25"/>
    </location>
</feature>
<keyword evidence="1" id="KW-0732">Signal</keyword>
<dbReference type="STRING" id="545694.TREPR_3857"/>
<keyword evidence="3" id="KW-1185">Reference proteome</keyword>
<feature type="chain" id="PRO_5003329992" evidence="1">
    <location>
        <begin position="26"/>
        <end position="494"/>
    </location>
</feature>
<evidence type="ECO:0000313" key="3">
    <source>
        <dbReference type="Proteomes" id="UP000009223"/>
    </source>
</evidence>
<accession>F5YP37</accession>
<dbReference type="KEGG" id="tpi:TREPR_3857"/>
<sequence length="494" mass="55430">MKSKFFAGALALVLAELAFVHPLWAQTLQFPGLDPDPSASAFARVRDYNWQDIGEIGLWASSVGVSGANTAAYAELIRNSAADLLALPDLPIDLRERGEFVLTFIHQRFLKGGYVEHQTRLDELFRTGRYNCVSSAVLYTVFASAAGLDVRGVMTKDHAFITVHIGDELIDVETTNPMGFDPGNRREFHDGFGRLTGFAYVPARNYRDRTAISQIELVSLILTNRISELETRGRYNEAVPLALNRAALLKDRRDPVVSDFFSDPQKDLVDRLLNYGSSLMKSNQEAAALQWAALASRQYPDPVRWQEFIYADMNNLLVRLLRGQRIAEARDALEANKELLSPENLVKLDTLVVDAELVQLSARVKTAEEARDILQIIEYALVRGSLTESRAREIRDFVILKEGERLSSAGASRDAIEYTEAALAKYGRDPQLEGSIRVYRSNRVAELHNAFAALFNAGDYEQANRFIRAALEEFPRDRNLTQDLSLVERALKSR</sequence>
<dbReference type="Proteomes" id="UP000009223">
    <property type="component" value="Chromosome"/>
</dbReference>
<gene>
    <name evidence="2" type="ordered locus">TREPR_3857</name>
</gene>
<dbReference type="SUPFAM" id="SSF48452">
    <property type="entry name" value="TPR-like"/>
    <property type="match status" value="1"/>
</dbReference>
<dbReference type="HOGENOM" id="CLU_594384_0_0_12"/>
<reference evidence="3" key="1">
    <citation type="submission" date="2009-12" db="EMBL/GenBank/DDBJ databases">
        <title>Complete sequence of Treponema primitia strain ZAS-2.</title>
        <authorList>
            <person name="Tetu S.G."/>
            <person name="Matson E."/>
            <person name="Ren Q."/>
            <person name="Seshadri R."/>
            <person name="Elbourne L."/>
            <person name="Hassan K.A."/>
            <person name="Durkin A."/>
            <person name="Radune D."/>
            <person name="Mohamoud Y."/>
            <person name="Shay R."/>
            <person name="Jin S."/>
            <person name="Zhang X."/>
            <person name="Lucey K."/>
            <person name="Ballor N.R."/>
            <person name="Ottesen E."/>
            <person name="Rosenthal R."/>
            <person name="Allen A."/>
            <person name="Leadbetter J.R."/>
            <person name="Paulsen I.T."/>
        </authorList>
    </citation>
    <scope>NUCLEOTIDE SEQUENCE [LARGE SCALE GENOMIC DNA]</scope>
    <source>
        <strain evidence="3">ATCC BAA-887 / DSM 12427 / ZAS-2</strain>
    </source>
</reference>
<dbReference type="RefSeq" id="WP_015706483.1">
    <property type="nucleotide sequence ID" value="NC_015578.1"/>
</dbReference>
<proteinExistence type="predicted"/>
<dbReference type="Gene3D" id="1.25.40.10">
    <property type="entry name" value="Tetratricopeptide repeat domain"/>
    <property type="match status" value="1"/>
</dbReference>
<dbReference type="EMBL" id="CP001843">
    <property type="protein sequence ID" value="AEF83612.1"/>
    <property type="molecule type" value="Genomic_DNA"/>
</dbReference>
<protein>
    <submittedName>
        <fullName evidence="2">Tetratricopeptide repeat domain protein</fullName>
    </submittedName>
</protein>
<dbReference type="eggNOG" id="COG0457">
    <property type="taxonomic scope" value="Bacteria"/>
</dbReference>
<name>F5YP37_TREPZ</name>
<dbReference type="AlphaFoldDB" id="F5YP37"/>
<evidence type="ECO:0000256" key="1">
    <source>
        <dbReference type="SAM" id="SignalP"/>
    </source>
</evidence>
<dbReference type="InterPro" id="IPR011990">
    <property type="entry name" value="TPR-like_helical_dom_sf"/>
</dbReference>
<organism evidence="2 3">
    <name type="scientific">Treponema primitia (strain ATCC BAA-887 / DSM 12427 / ZAS-2)</name>
    <dbReference type="NCBI Taxonomy" id="545694"/>
    <lineage>
        <taxon>Bacteria</taxon>
        <taxon>Pseudomonadati</taxon>
        <taxon>Spirochaetota</taxon>
        <taxon>Spirochaetia</taxon>
        <taxon>Spirochaetales</taxon>
        <taxon>Treponemataceae</taxon>
        <taxon>Treponema</taxon>
    </lineage>
</organism>
<reference evidence="2 3" key="2">
    <citation type="journal article" date="2011" name="ISME J.">
        <title>RNA-seq reveals cooperative metabolic interactions between two termite-gut spirochete species in co-culture.</title>
        <authorList>
            <person name="Rosenthal A.Z."/>
            <person name="Matson E.G."/>
            <person name="Eldar A."/>
            <person name="Leadbetter J.R."/>
        </authorList>
    </citation>
    <scope>NUCLEOTIDE SEQUENCE [LARGE SCALE GENOMIC DNA]</scope>
    <source>
        <strain evidence="3">ATCC BAA-887 / DSM 12427 / ZAS-2</strain>
    </source>
</reference>
<evidence type="ECO:0000313" key="2">
    <source>
        <dbReference type="EMBL" id="AEF83612.1"/>
    </source>
</evidence>